<name>A0A1I4XQI6_9PROT</name>
<accession>A0A1I4XQI6</accession>
<dbReference type="OrthoDB" id="8564508at2"/>
<keyword evidence="1" id="KW-0812">Transmembrane</keyword>
<evidence type="ECO:0000313" key="2">
    <source>
        <dbReference type="EMBL" id="SFN28124.1"/>
    </source>
</evidence>
<evidence type="ECO:0000313" key="3">
    <source>
        <dbReference type="Proteomes" id="UP000183107"/>
    </source>
</evidence>
<keyword evidence="1" id="KW-0472">Membrane</keyword>
<keyword evidence="1" id="KW-1133">Transmembrane helix</keyword>
<dbReference type="RefSeq" id="WP_074793790.1">
    <property type="nucleotide sequence ID" value="NZ_FOVJ01000001.1"/>
</dbReference>
<dbReference type="AlphaFoldDB" id="A0A1I4XQI6"/>
<gene>
    <name evidence="2" type="ORF">SAMN05216386_0254</name>
</gene>
<keyword evidence="3" id="KW-1185">Reference proteome</keyword>
<organism evidence="2 3">
    <name type="scientific">Nitrosospira briensis</name>
    <dbReference type="NCBI Taxonomy" id="35799"/>
    <lineage>
        <taxon>Bacteria</taxon>
        <taxon>Pseudomonadati</taxon>
        <taxon>Pseudomonadota</taxon>
        <taxon>Betaproteobacteria</taxon>
        <taxon>Nitrosomonadales</taxon>
        <taxon>Nitrosomonadaceae</taxon>
        <taxon>Nitrosospira</taxon>
    </lineage>
</organism>
<dbReference type="Proteomes" id="UP000183107">
    <property type="component" value="Unassembled WGS sequence"/>
</dbReference>
<evidence type="ECO:0000256" key="1">
    <source>
        <dbReference type="SAM" id="Phobius"/>
    </source>
</evidence>
<feature type="transmembrane region" description="Helical" evidence="1">
    <location>
        <begin position="104"/>
        <end position="124"/>
    </location>
</feature>
<sequence length="126" mass="13586">MAIWMTALKIIPWGSVLESAPHIVKAAKHLFSETKTDTSGFSKAANASTSAGPVSQDKRVYLLEAKITELSDEQRSSAELIKSLAEQNALIVEAIDVLRVRVKLLLIVCLSLLAVLAGVVSWLATK</sequence>
<protein>
    <submittedName>
        <fullName evidence="2">Uncharacterized protein</fullName>
    </submittedName>
</protein>
<proteinExistence type="predicted"/>
<dbReference type="EMBL" id="FOVJ01000001">
    <property type="protein sequence ID" value="SFN28124.1"/>
    <property type="molecule type" value="Genomic_DNA"/>
</dbReference>
<reference evidence="3" key="1">
    <citation type="submission" date="2016-10" db="EMBL/GenBank/DDBJ databases">
        <authorList>
            <person name="Varghese N."/>
        </authorList>
    </citation>
    <scope>NUCLEOTIDE SEQUENCE [LARGE SCALE GENOMIC DNA]</scope>
    <source>
        <strain evidence="3">Nsp8</strain>
    </source>
</reference>